<evidence type="ECO:0000259" key="8">
    <source>
        <dbReference type="PROSITE" id="PS50928"/>
    </source>
</evidence>
<gene>
    <name evidence="9" type="ORF">HMPREF9436_01650</name>
</gene>
<organism evidence="9 10">
    <name type="scientific">Faecalibacterium cf. prausnitzii KLE1255</name>
    <dbReference type="NCBI Taxonomy" id="748224"/>
    <lineage>
        <taxon>Bacteria</taxon>
        <taxon>Bacillati</taxon>
        <taxon>Bacillota</taxon>
        <taxon>Clostridia</taxon>
        <taxon>Eubacteriales</taxon>
        <taxon>Oscillospiraceae</taxon>
        <taxon>Faecalibacterium</taxon>
    </lineage>
</organism>
<feature type="transmembrane region" description="Helical" evidence="7">
    <location>
        <begin position="87"/>
        <end position="111"/>
    </location>
</feature>
<feature type="transmembrane region" description="Helical" evidence="7">
    <location>
        <begin position="207"/>
        <end position="228"/>
    </location>
</feature>
<evidence type="ECO:0000256" key="6">
    <source>
        <dbReference type="ARBA" id="ARBA00023136"/>
    </source>
</evidence>
<feature type="domain" description="ABC transmembrane type-1" evidence="8">
    <location>
        <begin position="83"/>
        <end position="275"/>
    </location>
</feature>
<dbReference type="BioCyc" id="FCF748224-HMP:GTSS-2544-MONOMER"/>
<dbReference type="HOGENOM" id="CLU_016047_1_1_9"/>
<dbReference type="CDD" id="cd06261">
    <property type="entry name" value="TM_PBP2"/>
    <property type="match status" value="1"/>
</dbReference>
<feature type="transmembrane region" description="Helical" evidence="7">
    <location>
        <begin position="257"/>
        <end position="275"/>
    </location>
</feature>
<keyword evidence="2 7" id="KW-0813">Transport</keyword>
<dbReference type="eggNOG" id="COG0395">
    <property type="taxonomic scope" value="Bacteria"/>
</dbReference>
<keyword evidence="5 7" id="KW-1133">Transmembrane helix</keyword>
<feature type="transmembrane region" description="Helical" evidence="7">
    <location>
        <begin position="21"/>
        <end position="42"/>
    </location>
</feature>
<evidence type="ECO:0000313" key="10">
    <source>
        <dbReference type="Proteomes" id="UP000006028"/>
    </source>
</evidence>
<accession>E2ZJ04</accession>
<dbReference type="InterPro" id="IPR035906">
    <property type="entry name" value="MetI-like_sf"/>
</dbReference>
<evidence type="ECO:0000256" key="7">
    <source>
        <dbReference type="RuleBase" id="RU363032"/>
    </source>
</evidence>
<sequence length="290" mass="32109">MIMAHTPRNQSEKATLAARRAWCYLVLVLISFLCLFFFYVLVINSTRTHFEIQKGFSMLPGKSLITNFQNVLADANIPVITGIRNSLIVSACSAAFSVYFSALTAYGIYAYNFKFKKAAFAIILLIMTMPTQVSALGFLQLITKMGLKNSFIPLILPSIAAPTVFFFMKQYLDASLPMEIVEAARIDGAGEFYTFNKIVLPIMKPALAVQAIFSFVASWNNYFIPALVLDSADKKTLPILIAQLRSADFLKFDMGKVYMMVAIAILPVIIVYLLLSKFIVRGVALGGVKG</sequence>
<dbReference type="AlphaFoldDB" id="E2ZJ04"/>
<evidence type="ECO:0000256" key="1">
    <source>
        <dbReference type="ARBA" id="ARBA00004651"/>
    </source>
</evidence>
<evidence type="ECO:0000256" key="4">
    <source>
        <dbReference type="ARBA" id="ARBA00022692"/>
    </source>
</evidence>
<keyword evidence="6 7" id="KW-0472">Membrane</keyword>
<dbReference type="Gene3D" id="1.10.3720.10">
    <property type="entry name" value="MetI-like"/>
    <property type="match status" value="1"/>
</dbReference>
<evidence type="ECO:0000256" key="2">
    <source>
        <dbReference type="ARBA" id="ARBA00022448"/>
    </source>
</evidence>
<reference evidence="9 10" key="1">
    <citation type="submission" date="2010-08" db="EMBL/GenBank/DDBJ databases">
        <authorList>
            <person name="Weinstock G."/>
            <person name="Sodergren E."/>
            <person name="Clifton S."/>
            <person name="Fulton L."/>
            <person name="Fulton B."/>
            <person name="Courtney L."/>
            <person name="Fronick C."/>
            <person name="Harrison M."/>
            <person name="Strong C."/>
            <person name="Farmer C."/>
            <person name="Delahaunty K."/>
            <person name="Markovic C."/>
            <person name="Hall O."/>
            <person name="Minx P."/>
            <person name="Tomlinson C."/>
            <person name="Mitreva M."/>
            <person name="Hou S."/>
            <person name="Chen J."/>
            <person name="Wollam A."/>
            <person name="Pepin K.H."/>
            <person name="Johnson M."/>
            <person name="Bhonagiri V."/>
            <person name="Zhang X."/>
            <person name="Suruliraj S."/>
            <person name="Warren W."/>
            <person name="Chinwalla A."/>
            <person name="Mardis E.R."/>
            <person name="Wilson R.K."/>
        </authorList>
    </citation>
    <scope>NUCLEOTIDE SEQUENCE [LARGE SCALE GENOMIC DNA]</scope>
    <source>
        <strain evidence="9 10">KLE1255</strain>
    </source>
</reference>
<feature type="transmembrane region" description="Helical" evidence="7">
    <location>
        <begin position="118"/>
        <end position="139"/>
    </location>
</feature>
<dbReference type="STRING" id="748224.HMPREF9436_01650"/>
<dbReference type="SUPFAM" id="SSF161098">
    <property type="entry name" value="MetI-like"/>
    <property type="match status" value="1"/>
</dbReference>
<evidence type="ECO:0000256" key="5">
    <source>
        <dbReference type="ARBA" id="ARBA00022989"/>
    </source>
</evidence>
<dbReference type="GO" id="GO:0055085">
    <property type="term" value="P:transmembrane transport"/>
    <property type="evidence" value="ECO:0007669"/>
    <property type="project" value="InterPro"/>
</dbReference>
<dbReference type="PANTHER" id="PTHR43744">
    <property type="entry name" value="ABC TRANSPORTER PERMEASE PROTEIN MG189-RELATED-RELATED"/>
    <property type="match status" value="1"/>
</dbReference>
<evidence type="ECO:0000256" key="3">
    <source>
        <dbReference type="ARBA" id="ARBA00022475"/>
    </source>
</evidence>
<comment type="similarity">
    <text evidence="7">Belongs to the binding-protein-dependent transport system permease family.</text>
</comment>
<comment type="subcellular location">
    <subcellularLocation>
        <location evidence="1 7">Cell membrane</location>
        <topology evidence="1 7">Multi-pass membrane protein</topology>
    </subcellularLocation>
</comment>
<proteinExistence type="inferred from homology"/>
<dbReference type="PANTHER" id="PTHR43744:SF2">
    <property type="entry name" value="ARABINOOLIGOSACCHARIDES TRANSPORT SYSTEM PERMEASE PROTEIN ARAQ"/>
    <property type="match status" value="1"/>
</dbReference>
<keyword evidence="3" id="KW-1003">Cell membrane</keyword>
<dbReference type="InterPro" id="IPR000515">
    <property type="entry name" value="MetI-like"/>
</dbReference>
<evidence type="ECO:0000313" key="9">
    <source>
        <dbReference type="EMBL" id="EFQ06846.1"/>
    </source>
</evidence>
<dbReference type="Proteomes" id="UP000006028">
    <property type="component" value="Unassembled WGS sequence"/>
</dbReference>
<comment type="caution">
    <text evidence="9">The sequence shown here is derived from an EMBL/GenBank/DDBJ whole genome shotgun (WGS) entry which is preliminary data.</text>
</comment>
<protein>
    <submittedName>
        <fullName evidence="9">ABC transporter, permease protein</fullName>
    </submittedName>
</protein>
<dbReference type="Pfam" id="PF00528">
    <property type="entry name" value="BPD_transp_1"/>
    <property type="match status" value="1"/>
</dbReference>
<feature type="transmembrane region" description="Helical" evidence="7">
    <location>
        <begin position="151"/>
        <end position="168"/>
    </location>
</feature>
<dbReference type="GO" id="GO:0005886">
    <property type="term" value="C:plasma membrane"/>
    <property type="evidence" value="ECO:0007669"/>
    <property type="project" value="UniProtKB-SubCell"/>
</dbReference>
<dbReference type="EMBL" id="AECU01000124">
    <property type="protein sequence ID" value="EFQ06846.1"/>
    <property type="molecule type" value="Genomic_DNA"/>
</dbReference>
<dbReference type="PROSITE" id="PS50928">
    <property type="entry name" value="ABC_TM1"/>
    <property type="match status" value="1"/>
</dbReference>
<name>E2ZJ04_9FIRM</name>
<keyword evidence="4 7" id="KW-0812">Transmembrane</keyword>